<protein>
    <recommendedName>
        <fullName evidence="5">Secreted protein</fullName>
    </recommendedName>
</protein>
<dbReference type="EMBL" id="CAJVCH010542237">
    <property type="protein sequence ID" value="CAG7827093.1"/>
    <property type="molecule type" value="Genomic_DNA"/>
</dbReference>
<gene>
    <name evidence="3" type="ORF">AFUS01_LOCUS37101</name>
</gene>
<proteinExistence type="predicted"/>
<keyword evidence="4" id="KW-1185">Reference proteome</keyword>
<dbReference type="AlphaFoldDB" id="A0A8J2L6L9"/>
<comment type="caution">
    <text evidence="3">The sequence shown here is derived from an EMBL/GenBank/DDBJ whole genome shotgun (WGS) entry which is preliminary data.</text>
</comment>
<evidence type="ECO:0000256" key="2">
    <source>
        <dbReference type="SAM" id="SignalP"/>
    </source>
</evidence>
<sequence>MRNFTLAILCFILALCLYKIHASPANPNGASEISKSAQGKTGIVKPRQADEDADLTPPPLLPSVAEILGTFLGANQSTVNRTIERLTLSHNGIDPDIPTTTQKSTTREDADEEEEEEEEESNDLNAEGLLFSKS</sequence>
<reference evidence="3" key="1">
    <citation type="submission" date="2021-06" db="EMBL/GenBank/DDBJ databases">
        <authorList>
            <person name="Hodson N. C."/>
            <person name="Mongue J. A."/>
            <person name="Jaron S. K."/>
        </authorList>
    </citation>
    <scope>NUCLEOTIDE SEQUENCE</scope>
</reference>
<feature type="signal peptide" evidence="2">
    <location>
        <begin position="1"/>
        <end position="22"/>
    </location>
</feature>
<evidence type="ECO:0008006" key="5">
    <source>
        <dbReference type="Google" id="ProtNLM"/>
    </source>
</evidence>
<feature type="compositionally biased region" description="Acidic residues" evidence="1">
    <location>
        <begin position="109"/>
        <end position="122"/>
    </location>
</feature>
<evidence type="ECO:0000313" key="4">
    <source>
        <dbReference type="Proteomes" id="UP000708208"/>
    </source>
</evidence>
<name>A0A8J2L6L9_9HEXA</name>
<feature type="chain" id="PRO_5035194330" description="Secreted protein" evidence="2">
    <location>
        <begin position="23"/>
        <end position="134"/>
    </location>
</feature>
<evidence type="ECO:0000313" key="3">
    <source>
        <dbReference type="EMBL" id="CAG7827093.1"/>
    </source>
</evidence>
<feature type="region of interest" description="Disordered" evidence="1">
    <location>
        <begin position="27"/>
        <end position="60"/>
    </location>
</feature>
<accession>A0A8J2L6L9</accession>
<keyword evidence="2" id="KW-0732">Signal</keyword>
<feature type="region of interest" description="Disordered" evidence="1">
    <location>
        <begin position="86"/>
        <end position="134"/>
    </location>
</feature>
<evidence type="ECO:0000256" key="1">
    <source>
        <dbReference type="SAM" id="MobiDB-lite"/>
    </source>
</evidence>
<organism evidence="3 4">
    <name type="scientific">Allacma fusca</name>
    <dbReference type="NCBI Taxonomy" id="39272"/>
    <lineage>
        <taxon>Eukaryota</taxon>
        <taxon>Metazoa</taxon>
        <taxon>Ecdysozoa</taxon>
        <taxon>Arthropoda</taxon>
        <taxon>Hexapoda</taxon>
        <taxon>Collembola</taxon>
        <taxon>Symphypleona</taxon>
        <taxon>Sminthuridae</taxon>
        <taxon>Allacma</taxon>
    </lineage>
</organism>
<dbReference type="Proteomes" id="UP000708208">
    <property type="component" value="Unassembled WGS sequence"/>
</dbReference>
<feature type="compositionally biased region" description="Polar residues" evidence="1">
    <location>
        <begin position="27"/>
        <end position="39"/>
    </location>
</feature>